<evidence type="ECO:0000256" key="1">
    <source>
        <dbReference type="ARBA" id="ARBA00007689"/>
    </source>
</evidence>
<evidence type="ECO:0000313" key="4">
    <source>
        <dbReference type="Proteomes" id="UP001205843"/>
    </source>
</evidence>
<dbReference type="AlphaFoldDB" id="A0AAE3G6J8"/>
<keyword evidence="4" id="KW-1185">Reference proteome</keyword>
<comment type="caution">
    <text evidence="3">The sequence shown here is derived from an EMBL/GenBank/DDBJ whole genome shotgun (WGS) entry which is preliminary data.</text>
</comment>
<feature type="domain" description="YCII-related" evidence="2">
    <location>
        <begin position="13"/>
        <end position="83"/>
    </location>
</feature>
<dbReference type="InterPro" id="IPR005545">
    <property type="entry name" value="YCII"/>
</dbReference>
<sequence>MAFFAAILRMADESRNQAVRPAHLEYLASLEQQGKIHGKGPFTDGSGGMVVYIADSLEDARQLAEADPYVAEKVRSLELHEWKLG</sequence>
<protein>
    <submittedName>
        <fullName evidence="3">Uncharacterized protein YciI</fullName>
    </submittedName>
</protein>
<dbReference type="Proteomes" id="UP001205843">
    <property type="component" value="Unassembled WGS sequence"/>
</dbReference>
<dbReference type="PANTHER" id="PTHR37828:SF1">
    <property type="entry name" value="YCII-RELATED DOMAIN-CONTAINING PROTEIN"/>
    <property type="match status" value="1"/>
</dbReference>
<evidence type="ECO:0000259" key="2">
    <source>
        <dbReference type="Pfam" id="PF03795"/>
    </source>
</evidence>
<accession>A0AAE3G6J8</accession>
<name>A0AAE3G6J8_9GAMM</name>
<dbReference type="Pfam" id="PF03795">
    <property type="entry name" value="YCII"/>
    <property type="match status" value="1"/>
</dbReference>
<dbReference type="SUPFAM" id="SSF54909">
    <property type="entry name" value="Dimeric alpha+beta barrel"/>
    <property type="match status" value="1"/>
</dbReference>
<dbReference type="PANTHER" id="PTHR37828">
    <property type="entry name" value="GSR2449 PROTEIN"/>
    <property type="match status" value="1"/>
</dbReference>
<comment type="similarity">
    <text evidence="1">Belongs to the YciI family.</text>
</comment>
<dbReference type="Gene3D" id="3.30.70.1060">
    <property type="entry name" value="Dimeric alpha+beta barrel"/>
    <property type="match status" value="1"/>
</dbReference>
<evidence type="ECO:0000313" key="3">
    <source>
        <dbReference type="EMBL" id="MCP1675671.1"/>
    </source>
</evidence>
<organism evidence="3 4">
    <name type="scientific">Natronocella acetinitrilica</name>
    <dbReference type="NCBI Taxonomy" id="414046"/>
    <lineage>
        <taxon>Bacteria</taxon>
        <taxon>Pseudomonadati</taxon>
        <taxon>Pseudomonadota</taxon>
        <taxon>Gammaproteobacteria</taxon>
        <taxon>Chromatiales</taxon>
        <taxon>Ectothiorhodospiraceae</taxon>
        <taxon>Natronocella</taxon>
    </lineage>
</organism>
<dbReference type="EMBL" id="JALJXV010000006">
    <property type="protein sequence ID" value="MCP1675671.1"/>
    <property type="molecule type" value="Genomic_DNA"/>
</dbReference>
<dbReference type="InterPro" id="IPR011008">
    <property type="entry name" value="Dimeric_a/b-barrel"/>
</dbReference>
<reference evidence="3" key="1">
    <citation type="submission" date="2022-03" db="EMBL/GenBank/DDBJ databases">
        <title>Genomic Encyclopedia of Type Strains, Phase III (KMG-III): the genomes of soil and plant-associated and newly described type strains.</title>
        <authorList>
            <person name="Whitman W."/>
        </authorList>
    </citation>
    <scope>NUCLEOTIDE SEQUENCE</scope>
    <source>
        <strain evidence="3">ANL 6-2</strain>
    </source>
</reference>
<gene>
    <name evidence="3" type="ORF">J2T57_002821</name>
</gene>
<dbReference type="RefSeq" id="WP_253479305.1">
    <property type="nucleotide sequence ID" value="NZ_JALJXV010000006.1"/>
</dbReference>
<proteinExistence type="inferred from homology"/>